<dbReference type="EMBL" id="CAAE01016230">
    <property type="protein sequence ID" value="CAG13525.1"/>
    <property type="molecule type" value="Genomic_DNA"/>
</dbReference>
<feature type="non-terminal residue" evidence="2">
    <location>
        <position position="1"/>
    </location>
</feature>
<sequence>RCECLRSASLACLFGRLLDKGMGGVSEGSKVNRKSGGPCCQRKGRVEQRRELYLD</sequence>
<reference evidence="2" key="2">
    <citation type="submission" date="2004-02" db="EMBL/GenBank/DDBJ databases">
        <authorList>
            <consortium name="Genoscope"/>
            <consortium name="Whitehead Institute Centre for Genome Research"/>
        </authorList>
    </citation>
    <scope>NUCLEOTIDE SEQUENCE</scope>
</reference>
<feature type="region of interest" description="Disordered" evidence="1">
    <location>
        <begin position="22"/>
        <end position="41"/>
    </location>
</feature>
<protein>
    <submittedName>
        <fullName evidence="2">(spotted green pufferfish) hypothetical protein</fullName>
    </submittedName>
</protein>
<evidence type="ECO:0000256" key="1">
    <source>
        <dbReference type="SAM" id="MobiDB-lite"/>
    </source>
</evidence>
<organism evidence="2">
    <name type="scientific">Tetraodon nigroviridis</name>
    <name type="common">Spotted green pufferfish</name>
    <name type="synonym">Chelonodon nigroviridis</name>
    <dbReference type="NCBI Taxonomy" id="99883"/>
    <lineage>
        <taxon>Eukaryota</taxon>
        <taxon>Metazoa</taxon>
        <taxon>Chordata</taxon>
        <taxon>Craniata</taxon>
        <taxon>Vertebrata</taxon>
        <taxon>Euteleostomi</taxon>
        <taxon>Actinopterygii</taxon>
        <taxon>Neopterygii</taxon>
        <taxon>Teleostei</taxon>
        <taxon>Neoteleostei</taxon>
        <taxon>Acanthomorphata</taxon>
        <taxon>Eupercaria</taxon>
        <taxon>Tetraodontiformes</taxon>
        <taxon>Tetradontoidea</taxon>
        <taxon>Tetraodontidae</taxon>
        <taxon>Tetraodon</taxon>
    </lineage>
</organism>
<reference evidence="2" key="1">
    <citation type="journal article" date="2004" name="Nature">
        <title>Genome duplication in the teleost fish Tetraodon nigroviridis reveals the early vertebrate proto-karyotype.</title>
        <authorList>
            <person name="Jaillon O."/>
            <person name="Aury J.-M."/>
            <person name="Brunet F."/>
            <person name="Petit J.-L."/>
            <person name="Stange-Thomann N."/>
            <person name="Mauceli E."/>
            <person name="Bouneau L."/>
            <person name="Fischer C."/>
            <person name="Ozouf-Costaz C."/>
            <person name="Bernot A."/>
            <person name="Nicaud S."/>
            <person name="Jaffe D."/>
            <person name="Fisher S."/>
            <person name="Lutfalla G."/>
            <person name="Dossat C."/>
            <person name="Segurens B."/>
            <person name="Dasilva C."/>
            <person name="Salanoubat M."/>
            <person name="Levy M."/>
            <person name="Boudet N."/>
            <person name="Castellano S."/>
            <person name="Anthouard V."/>
            <person name="Jubin C."/>
            <person name="Castelli V."/>
            <person name="Katinka M."/>
            <person name="Vacherie B."/>
            <person name="Biemont C."/>
            <person name="Skalli Z."/>
            <person name="Cattolico L."/>
            <person name="Poulain J."/>
            <person name="De Berardinis V."/>
            <person name="Cruaud C."/>
            <person name="Duprat S."/>
            <person name="Brottier P."/>
            <person name="Coutanceau J.-P."/>
            <person name="Gouzy J."/>
            <person name="Parra G."/>
            <person name="Lardier G."/>
            <person name="Chapple C."/>
            <person name="McKernan K.J."/>
            <person name="McEwan P."/>
            <person name="Bosak S."/>
            <person name="Kellis M."/>
            <person name="Volff J.-N."/>
            <person name="Guigo R."/>
            <person name="Zody M.C."/>
            <person name="Mesirov J."/>
            <person name="Lindblad-Toh K."/>
            <person name="Birren B."/>
            <person name="Nusbaum C."/>
            <person name="Kahn D."/>
            <person name="Robinson-Rechavi M."/>
            <person name="Laudet V."/>
            <person name="Schachter V."/>
            <person name="Quetier F."/>
            <person name="Saurin W."/>
            <person name="Scarpelli C."/>
            <person name="Wincker P."/>
            <person name="Lander E.S."/>
            <person name="Weissenbach J."/>
            <person name="Roest Crollius H."/>
        </authorList>
    </citation>
    <scope>NUCLEOTIDE SEQUENCE [LARGE SCALE GENOMIC DNA]</scope>
</reference>
<dbReference type="AlphaFoldDB" id="Q4RDK7"/>
<dbReference type="KEGG" id="tng:GSTEN00036579G001"/>
<comment type="caution">
    <text evidence="2">The sequence shown here is derived from an EMBL/GenBank/DDBJ whole genome shotgun (WGS) entry which is preliminary data.</text>
</comment>
<name>Q4RDK7_TETNG</name>
<accession>Q4RDK7</accession>
<evidence type="ECO:0000313" key="2">
    <source>
        <dbReference type="EMBL" id="CAG13525.1"/>
    </source>
</evidence>
<proteinExistence type="predicted"/>
<gene>
    <name evidence="2" type="ORF">GSTENG00036579001</name>
</gene>